<dbReference type="EMBL" id="CP020660">
    <property type="protein sequence ID" value="ATF09065.1"/>
    <property type="molecule type" value="Genomic_DNA"/>
</dbReference>
<organism evidence="2 3">
    <name type="scientific">Candidatus Enterovibrio altilux</name>
    <dbReference type="NCBI Taxonomy" id="1927128"/>
    <lineage>
        <taxon>Bacteria</taxon>
        <taxon>Pseudomonadati</taxon>
        <taxon>Pseudomonadota</taxon>
        <taxon>Gammaproteobacteria</taxon>
        <taxon>Vibrionales</taxon>
        <taxon>Vibrionaceae</taxon>
        <taxon>Enterovibrio</taxon>
    </lineage>
</organism>
<dbReference type="InterPro" id="IPR053172">
    <property type="entry name" value="Tn903_transposase"/>
</dbReference>
<dbReference type="PANTHER" id="PTHR34631">
    <property type="match status" value="1"/>
</dbReference>
<dbReference type="InterPro" id="IPR025668">
    <property type="entry name" value="Tnp_DDE_dom"/>
</dbReference>
<sequence>MSYPHYSCISKRIQMVNIMFKAKNKGSVQHLAINFTGLKVYDEGKWKVRKHGTDGKPQV</sequence>
<protein>
    <submittedName>
        <fullName evidence="2">Mobile element protein</fullName>
    </submittedName>
</protein>
<gene>
    <name evidence="2" type="ORF">BTN50_0538</name>
</gene>
<dbReference type="AlphaFoldDB" id="A0A291B7T7"/>
<dbReference type="PANTHER" id="PTHR34631:SF3">
    <property type="entry name" value="ISSOD12 TRANSPOSASE TNPA_ISSOD12"/>
    <property type="match status" value="1"/>
</dbReference>
<reference evidence="3" key="1">
    <citation type="submission" date="2017-04" db="EMBL/GenBank/DDBJ databases">
        <title>Genome evolution of the luminous symbionts of deep sea anglerfish.</title>
        <authorList>
            <person name="Hendry T.A."/>
        </authorList>
    </citation>
    <scope>NUCLEOTIDE SEQUENCE [LARGE SCALE GENOMIC DNA]</scope>
</reference>
<feature type="domain" description="Transposase DDE" evidence="1">
    <location>
        <begin position="2"/>
        <end position="43"/>
    </location>
</feature>
<accession>A0A291B7T7</accession>
<dbReference type="Pfam" id="PF13737">
    <property type="entry name" value="DDE_Tnp_1_5"/>
    <property type="match status" value="1"/>
</dbReference>
<evidence type="ECO:0000259" key="1">
    <source>
        <dbReference type="Pfam" id="PF13737"/>
    </source>
</evidence>
<name>A0A291B7T7_9GAMM</name>
<evidence type="ECO:0000313" key="2">
    <source>
        <dbReference type="EMBL" id="ATF09065.1"/>
    </source>
</evidence>
<keyword evidence="3" id="KW-1185">Reference proteome</keyword>
<dbReference type="KEGG" id="elux:BTN50_0538"/>
<evidence type="ECO:0000313" key="3">
    <source>
        <dbReference type="Proteomes" id="UP000218160"/>
    </source>
</evidence>
<dbReference type="Proteomes" id="UP000218160">
    <property type="component" value="Chromosome 1"/>
</dbReference>
<proteinExistence type="predicted"/>